<organism evidence="11 12">
    <name type="scientific">Silurus asotus</name>
    <name type="common">Amur catfish</name>
    <name type="synonym">Parasilurus asotus</name>
    <dbReference type="NCBI Taxonomy" id="30991"/>
    <lineage>
        <taxon>Eukaryota</taxon>
        <taxon>Metazoa</taxon>
        <taxon>Chordata</taxon>
        <taxon>Craniata</taxon>
        <taxon>Vertebrata</taxon>
        <taxon>Euteleostomi</taxon>
        <taxon>Actinopterygii</taxon>
        <taxon>Neopterygii</taxon>
        <taxon>Teleostei</taxon>
        <taxon>Ostariophysi</taxon>
        <taxon>Siluriformes</taxon>
        <taxon>Siluridae</taxon>
        <taxon>Silurus</taxon>
    </lineage>
</organism>
<dbReference type="PROSITE" id="PS50262">
    <property type="entry name" value="G_PROTEIN_RECEP_F1_2"/>
    <property type="match status" value="1"/>
</dbReference>
<evidence type="ECO:0000256" key="6">
    <source>
        <dbReference type="ARBA" id="ARBA00023136"/>
    </source>
</evidence>
<feature type="non-terminal residue" evidence="11">
    <location>
        <position position="1"/>
    </location>
</feature>
<evidence type="ECO:0000256" key="2">
    <source>
        <dbReference type="ARBA" id="ARBA00022475"/>
    </source>
</evidence>
<keyword evidence="7 11" id="KW-0675">Receptor</keyword>
<feature type="transmembrane region" description="Helical" evidence="9">
    <location>
        <begin position="20"/>
        <end position="41"/>
    </location>
</feature>
<gene>
    <name evidence="11" type="ORF">C0J50_23038</name>
</gene>
<dbReference type="PRINTS" id="PR00237">
    <property type="entry name" value="GPCRRHODOPSN"/>
</dbReference>
<dbReference type="Gene3D" id="1.20.1070.10">
    <property type="entry name" value="Rhodopsin 7-helix transmembrane proteins"/>
    <property type="match status" value="1"/>
</dbReference>
<dbReference type="EMBL" id="MU551704">
    <property type="protein sequence ID" value="KAI5617486.1"/>
    <property type="molecule type" value="Genomic_DNA"/>
</dbReference>
<keyword evidence="8" id="KW-0807">Transducer</keyword>
<keyword evidence="3 9" id="KW-0812">Transmembrane</keyword>
<keyword evidence="6 9" id="KW-0472">Membrane</keyword>
<protein>
    <submittedName>
        <fullName evidence="11">C3a anaphylatoxin chemotactic receptor</fullName>
    </submittedName>
</protein>
<comment type="caution">
    <text evidence="11">The sequence shown here is derived from an EMBL/GenBank/DDBJ whole genome shotgun (WGS) entry which is preliminary data.</text>
</comment>
<evidence type="ECO:0000259" key="10">
    <source>
        <dbReference type="PROSITE" id="PS50262"/>
    </source>
</evidence>
<name>A0AAD5FHY8_SILAS</name>
<evidence type="ECO:0000256" key="5">
    <source>
        <dbReference type="ARBA" id="ARBA00023040"/>
    </source>
</evidence>
<dbReference type="SUPFAM" id="SSF81321">
    <property type="entry name" value="Family A G protein-coupled receptor-like"/>
    <property type="match status" value="1"/>
</dbReference>
<dbReference type="PANTHER" id="PTHR24228:SF59">
    <property type="entry name" value="NEUROPEPTIDE RECEPTOR 15"/>
    <property type="match status" value="1"/>
</dbReference>
<dbReference type="GO" id="GO:0005886">
    <property type="term" value="C:plasma membrane"/>
    <property type="evidence" value="ECO:0007669"/>
    <property type="project" value="UniProtKB-SubCell"/>
</dbReference>
<feature type="transmembrane region" description="Helical" evidence="9">
    <location>
        <begin position="91"/>
        <end position="112"/>
    </location>
</feature>
<dbReference type="PANTHER" id="PTHR24228">
    <property type="entry name" value="B2 BRADYKININ RECEPTOR/ANGIOTENSIN II RECEPTOR"/>
    <property type="match status" value="1"/>
</dbReference>
<evidence type="ECO:0000313" key="12">
    <source>
        <dbReference type="Proteomes" id="UP001205998"/>
    </source>
</evidence>
<dbReference type="InterPro" id="IPR000276">
    <property type="entry name" value="GPCR_Rhodpsn"/>
</dbReference>
<reference evidence="11" key="1">
    <citation type="submission" date="2018-07" db="EMBL/GenBank/DDBJ databases">
        <title>Comparative genomics of catfishes provides insights into carnivory and benthic adaptation.</title>
        <authorList>
            <person name="Zhang Y."/>
            <person name="Wang D."/>
            <person name="Peng Z."/>
            <person name="Zheng S."/>
            <person name="Shao F."/>
            <person name="Tao W."/>
        </authorList>
    </citation>
    <scope>NUCLEOTIDE SEQUENCE</scope>
    <source>
        <strain evidence="11">Chongqing</strain>
    </source>
</reference>
<keyword evidence="12" id="KW-1185">Reference proteome</keyword>
<evidence type="ECO:0000256" key="4">
    <source>
        <dbReference type="ARBA" id="ARBA00022989"/>
    </source>
</evidence>
<proteinExistence type="predicted"/>
<sequence length="304" mass="33634">TTNTSEFMEESWSSVEKSVLVVILSIEIVLGILGNGLILIVKMVCRNQYQCVYWLPFVSLTLSDLCCAMLIMTGSLLAVLTGGQSSPWCEVVSLFKFTFITSSIGSIAILCVQQYTGLASTRRCFSVIIILACSATWLLGAVFGVVPVIYDWVRFDPAEMLCAVFWESSYSDMMIYILSSLAVTIFPSLLLIIACSFLTWAGYGKNCASQTDLSSVTSLLVGTYLFCYTPFAVSELILLGRMDLSPSPEWLRTFSAIMAYLDCSLNPIIYCTNQEFREAVLAIFWTSRKSTIPEPVLTSITKID</sequence>
<accession>A0AAD5FHY8</accession>
<feature type="transmembrane region" description="Helical" evidence="9">
    <location>
        <begin position="124"/>
        <end position="150"/>
    </location>
</feature>
<keyword evidence="2" id="KW-1003">Cell membrane</keyword>
<dbReference type="InterPro" id="IPR017452">
    <property type="entry name" value="GPCR_Rhodpsn_7TM"/>
</dbReference>
<feature type="transmembrane region" description="Helical" evidence="9">
    <location>
        <begin position="213"/>
        <end position="233"/>
    </location>
</feature>
<dbReference type="GO" id="GO:0004930">
    <property type="term" value="F:G protein-coupled receptor activity"/>
    <property type="evidence" value="ECO:0007669"/>
    <property type="project" value="UniProtKB-KW"/>
</dbReference>
<evidence type="ECO:0000256" key="1">
    <source>
        <dbReference type="ARBA" id="ARBA00004651"/>
    </source>
</evidence>
<feature type="transmembrane region" description="Helical" evidence="9">
    <location>
        <begin position="175"/>
        <end position="201"/>
    </location>
</feature>
<dbReference type="Pfam" id="PF00001">
    <property type="entry name" value="7tm_1"/>
    <property type="match status" value="1"/>
</dbReference>
<evidence type="ECO:0000313" key="11">
    <source>
        <dbReference type="EMBL" id="KAI5617486.1"/>
    </source>
</evidence>
<evidence type="ECO:0000256" key="9">
    <source>
        <dbReference type="SAM" id="Phobius"/>
    </source>
</evidence>
<keyword evidence="5" id="KW-0297">G-protein coupled receptor</keyword>
<evidence type="ECO:0000256" key="8">
    <source>
        <dbReference type="ARBA" id="ARBA00023224"/>
    </source>
</evidence>
<dbReference type="Proteomes" id="UP001205998">
    <property type="component" value="Unassembled WGS sequence"/>
</dbReference>
<keyword evidence="4 9" id="KW-1133">Transmembrane helix</keyword>
<evidence type="ECO:0000256" key="7">
    <source>
        <dbReference type="ARBA" id="ARBA00023170"/>
    </source>
</evidence>
<dbReference type="AlphaFoldDB" id="A0AAD5FHY8"/>
<comment type="subcellular location">
    <subcellularLocation>
        <location evidence="1">Cell membrane</location>
        <topology evidence="1">Multi-pass membrane protein</topology>
    </subcellularLocation>
</comment>
<feature type="transmembrane region" description="Helical" evidence="9">
    <location>
        <begin position="53"/>
        <end position="79"/>
    </location>
</feature>
<evidence type="ECO:0000256" key="3">
    <source>
        <dbReference type="ARBA" id="ARBA00022692"/>
    </source>
</evidence>
<feature type="non-terminal residue" evidence="11">
    <location>
        <position position="304"/>
    </location>
</feature>
<feature type="domain" description="G-protein coupled receptors family 1 profile" evidence="10">
    <location>
        <begin position="34"/>
        <end position="270"/>
    </location>
</feature>